<proteinExistence type="predicted"/>
<accession>A0ABQ5Z1F1</accession>
<dbReference type="Proteomes" id="UP001156703">
    <property type="component" value="Unassembled WGS sequence"/>
</dbReference>
<feature type="domain" description="NADPH-dependent FMN reductase-like" evidence="1">
    <location>
        <begin position="14"/>
        <end position="162"/>
    </location>
</feature>
<organism evidence="2 3">
    <name type="scientific">Sphingomonas astaxanthinifaciens DSM 22298</name>
    <dbReference type="NCBI Taxonomy" id="1123267"/>
    <lineage>
        <taxon>Bacteria</taxon>
        <taxon>Pseudomonadati</taxon>
        <taxon>Pseudomonadota</taxon>
        <taxon>Alphaproteobacteria</taxon>
        <taxon>Sphingomonadales</taxon>
        <taxon>Sphingomonadaceae</taxon>
        <taxon>Sphingomonas</taxon>
    </lineage>
</organism>
<dbReference type="InterPro" id="IPR005025">
    <property type="entry name" value="FMN_Rdtase-like_dom"/>
</dbReference>
<evidence type="ECO:0000313" key="2">
    <source>
        <dbReference type="EMBL" id="GLR46583.1"/>
    </source>
</evidence>
<dbReference type="Pfam" id="PF03358">
    <property type="entry name" value="FMN_red"/>
    <property type="match status" value="1"/>
</dbReference>
<dbReference type="Gene3D" id="3.40.50.360">
    <property type="match status" value="1"/>
</dbReference>
<gene>
    <name evidence="2" type="ORF">GCM10007925_02940</name>
</gene>
<sequence>MISSLFPGVLVTLKAIAINATLKPTGKEPSSTDKMIDLVRDQLKEHEVEWAGTIRLADHRIKWGVSSDEGDGDEWPELRRRILAADILVFGTPIWMGQLSSPAKLVLERMDAFLSETDDRGRTPASGKLAVAAIVGNEDGAHRCTADLFQALNDVGWTIPAGGATYWVGEAMNKKDFKDLPEVPEQVTATVAALASNAAHLAKLLGNDTYKGVEQKA</sequence>
<dbReference type="EMBL" id="BSOO01000002">
    <property type="protein sequence ID" value="GLR46583.1"/>
    <property type="molecule type" value="Genomic_DNA"/>
</dbReference>
<reference evidence="3" key="1">
    <citation type="journal article" date="2019" name="Int. J. Syst. Evol. Microbiol.">
        <title>The Global Catalogue of Microorganisms (GCM) 10K type strain sequencing project: providing services to taxonomists for standard genome sequencing and annotation.</title>
        <authorList>
            <consortium name="The Broad Institute Genomics Platform"/>
            <consortium name="The Broad Institute Genome Sequencing Center for Infectious Disease"/>
            <person name="Wu L."/>
            <person name="Ma J."/>
        </authorList>
    </citation>
    <scope>NUCLEOTIDE SEQUENCE [LARGE SCALE GENOMIC DNA]</scope>
    <source>
        <strain evidence="3">NBRC 102146</strain>
    </source>
</reference>
<evidence type="ECO:0000259" key="1">
    <source>
        <dbReference type="Pfam" id="PF03358"/>
    </source>
</evidence>
<protein>
    <recommendedName>
        <fullName evidence="1">NADPH-dependent FMN reductase-like domain-containing protein</fullName>
    </recommendedName>
</protein>
<keyword evidence="3" id="KW-1185">Reference proteome</keyword>
<dbReference type="SUPFAM" id="SSF52218">
    <property type="entry name" value="Flavoproteins"/>
    <property type="match status" value="1"/>
</dbReference>
<name>A0ABQ5Z1F1_9SPHN</name>
<evidence type="ECO:0000313" key="3">
    <source>
        <dbReference type="Proteomes" id="UP001156703"/>
    </source>
</evidence>
<dbReference type="InterPro" id="IPR029039">
    <property type="entry name" value="Flavoprotein-like_sf"/>
</dbReference>
<comment type="caution">
    <text evidence="2">The sequence shown here is derived from an EMBL/GenBank/DDBJ whole genome shotgun (WGS) entry which is preliminary data.</text>
</comment>